<dbReference type="InterPro" id="IPR034714">
    <property type="entry name" value="TagA_TarA"/>
</dbReference>
<keyword evidence="7" id="KW-1185">Reference proteome</keyword>
<evidence type="ECO:0000256" key="1">
    <source>
        <dbReference type="ARBA" id="ARBA00022676"/>
    </source>
</evidence>
<evidence type="ECO:0000256" key="4">
    <source>
        <dbReference type="ARBA" id="ARBA00023316"/>
    </source>
</evidence>
<dbReference type="AlphaFoldDB" id="A0A926ETX4"/>
<evidence type="ECO:0000256" key="3">
    <source>
        <dbReference type="ARBA" id="ARBA00022944"/>
    </source>
</evidence>
<dbReference type="Proteomes" id="UP000601522">
    <property type="component" value="Unassembled WGS sequence"/>
</dbReference>
<dbReference type="HAMAP" id="MF_02070">
    <property type="entry name" value="TagA_TarA"/>
    <property type="match status" value="1"/>
</dbReference>
<keyword evidence="1 5" id="KW-0328">Glycosyltransferase</keyword>
<dbReference type="EMBL" id="JACRTK010000001">
    <property type="protein sequence ID" value="MBC8589728.1"/>
    <property type="molecule type" value="Genomic_DNA"/>
</dbReference>
<dbReference type="GO" id="GO:0019350">
    <property type="term" value="P:teichoic acid biosynthetic process"/>
    <property type="evidence" value="ECO:0007669"/>
    <property type="project" value="UniProtKB-UniRule"/>
</dbReference>
<comment type="function">
    <text evidence="5">Catalyzes the conversion of GlcNAc-PP-undecaprenol into ManNAc-GlcNAc-PP-undecaprenol, the first committed lipid intermediate in the de novo synthesis of teichoic acid.</text>
</comment>
<organism evidence="6 7">
    <name type="scientific">Wansuia hejianensis</name>
    <dbReference type="NCBI Taxonomy" id="2763667"/>
    <lineage>
        <taxon>Bacteria</taxon>
        <taxon>Bacillati</taxon>
        <taxon>Bacillota</taxon>
        <taxon>Clostridia</taxon>
        <taxon>Lachnospirales</taxon>
        <taxon>Lachnospiraceae</taxon>
        <taxon>Wansuia</taxon>
    </lineage>
</organism>
<gene>
    <name evidence="6" type="ORF">H8689_01030</name>
</gene>
<evidence type="ECO:0000256" key="2">
    <source>
        <dbReference type="ARBA" id="ARBA00022679"/>
    </source>
</evidence>
<dbReference type="CDD" id="cd06533">
    <property type="entry name" value="Glyco_transf_WecG_TagA"/>
    <property type="match status" value="1"/>
</dbReference>
<name>A0A926ETX4_9FIRM</name>
<keyword evidence="3 5" id="KW-0777">Teichoic acid biosynthesis</keyword>
<dbReference type="NCBIfam" id="TIGR00696">
    <property type="entry name" value="wecG_tagA_cpsF"/>
    <property type="match status" value="1"/>
</dbReference>
<proteinExistence type="inferred from homology"/>
<dbReference type="PANTHER" id="PTHR34136">
    <property type="match status" value="1"/>
</dbReference>
<dbReference type="PANTHER" id="PTHR34136:SF1">
    <property type="entry name" value="UDP-N-ACETYL-D-MANNOSAMINURONIC ACID TRANSFERASE"/>
    <property type="match status" value="1"/>
</dbReference>
<sequence>METISIFGVKVYNITLYETTRLLEEFLKQDQLRTIYTPNTEIVMAAKEDESLKAIINEGDLIIPDGIGLVYGSKIRKKPLRERVTGFDTSLRLLEIANKNRYSLYLLGGKDGVAKAAAKNIKKEYPNINIVGFHHGFFKGSHLGLKGEKEEKEIINEINCLRPDIVFVGLGFPRQELWIHNNKNNLKVKVIIGNGGVMDILSGNMERAPEVYQRLGLEWLYRLIKEPSRIIRQVAIPKFLFHILFNKNSIK</sequence>
<dbReference type="RefSeq" id="WP_249322547.1">
    <property type="nucleotide sequence ID" value="NZ_JACRTK010000001.1"/>
</dbReference>
<keyword evidence="2 5" id="KW-0808">Transferase</keyword>
<dbReference type="EC" id="2.4.1.187" evidence="5"/>
<comment type="pathway">
    <text evidence="5">Cell wall biogenesis; teichoic acid biosynthesis.</text>
</comment>
<evidence type="ECO:0000256" key="5">
    <source>
        <dbReference type="HAMAP-Rule" id="MF_02070"/>
    </source>
</evidence>
<comment type="catalytic activity">
    <reaction evidence="5">
        <text>UDP-N-acetyl-alpha-D-mannosamine + N-acetyl-alpha-D-glucosaminyl-di-trans,octa-cis-undecaprenyl diphosphate = N-acetyl-beta-D-mannosaminyl-(1-&gt;4)-N-acetyl-alpha-D-glucosaminyl di-trans,octa-cis-undecaprenyl diphosphate + UDP + H(+)</text>
        <dbReference type="Rhea" id="RHEA:16053"/>
        <dbReference type="ChEBI" id="CHEBI:15378"/>
        <dbReference type="ChEBI" id="CHEBI:58223"/>
        <dbReference type="ChEBI" id="CHEBI:62959"/>
        <dbReference type="ChEBI" id="CHEBI:68623"/>
        <dbReference type="ChEBI" id="CHEBI:132210"/>
        <dbReference type="EC" id="2.4.1.187"/>
    </reaction>
</comment>
<comment type="caution">
    <text evidence="6">The sequence shown here is derived from an EMBL/GenBank/DDBJ whole genome shotgun (WGS) entry which is preliminary data.</text>
</comment>
<accession>A0A926ETX4</accession>
<protein>
    <recommendedName>
        <fullName evidence="5">N-acetylglucosaminyldiphosphoundecaprenol N-acetyl-beta-D-mannosaminyltransferase</fullName>
        <ecNumber evidence="5">2.4.1.187</ecNumber>
    </recommendedName>
    <alternativeName>
        <fullName evidence="5">N-acetylmannosaminyltransferase</fullName>
    </alternativeName>
    <alternativeName>
        <fullName evidence="5">UDP-N-acetylmannosamine transferase</fullName>
    </alternativeName>
    <alternativeName>
        <fullName evidence="5">UDP-N-acetylmannosamine:N-acetylglucosaminyl pyrophosphorylundecaprenol N-acetylmannosaminyltransferase</fullName>
    </alternativeName>
</protein>
<comment type="similarity">
    <text evidence="5">Belongs to the glycosyltransferase 26 family. TagA/TarA subfamily.</text>
</comment>
<evidence type="ECO:0000313" key="7">
    <source>
        <dbReference type="Proteomes" id="UP000601522"/>
    </source>
</evidence>
<dbReference type="GO" id="GO:0071555">
    <property type="term" value="P:cell wall organization"/>
    <property type="evidence" value="ECO:0007669"/>
    <property type="project" value="UniProtKB-KW"/>
</dbReference>
<dbReference type="GO" id="GO:0047244">
    <property type="term" value="F:N-acetylglucosaminyldiphosphoundecaprenol N-acetyl-beta-D-mannosaminyltransferase activity"/>
    <property type="evidence" value="ECO:0007669"/>
    <property type="project" value="UniProtKB-UniRule"/>
</dbReference>
<keyword evidence="4 5" id="KW-0961">Cell wall biogenesis/degradation</keyword>
<evidence type="ECO:0000313" key="6">
    <source>
        <dbReference type="EMBL" id="MBC8589728.1"/>
    </source>
</evidence>
<dbReference type="InterPro" id="IPR004629">
    <property type="entry name" value="WecG_TagA_CpsF"/>
</dbReference>
<dbReference type="Pfam" id="PF03808">
    <property type="entry name" value="Glyco_tran_WecG"/>
    <property type="match status" value="1"/>
</dbReference>
<reference evidence="6 7" key="1">
    <citation type="submission" date="2020-08" db="EMBL/GenBank/DDBJ databases">
        <title>Genome public.</title>
        <authorList>
            <person name="Liu C."/>
            <person name="Sun Q."/>
        </authorList>
    </citation>
    <scope>NUCLEOTIDE SEQUENCE [LARGE SCALE GENOMIC DNA]</scope>
    <source>
        <strain evidence="6 7">NSJ-26</strain>
    </source>
</reference>